<dbReference type="InterPro" id="IPR020422">
    <property type="entry name" value="TYR_PHOSPHATASE_DUAL_dom"/>
</dbReference>
<evidence type="ECO:0000313" key="8">
    <source>
        <dbReference type="Ensembl" id="ENSEBUP00000025392.1"/>
    </source>
</evidence>
<dbReference type="InterPro" id="IPR000340">
    <property type="entry name" value="Dual-sp_phosphatase_cat-dom"/>
</dbReference>
<name>A0A8C4R790_EPTBU</name>
<evidence type="ECO:0000256" key="5">
    <source>
        <dbReference type="ARBA" id="ARBA00048336"/>
    </source>
</evidence>
<evidence type="ECO:0000256" key="1">
    <source>
        <dbReference type="ARBA" id="ARBA00009580"/>
    </source>
</evidence>
<evidence type="ECO:0000313" key="9">
    <source>
        <dbReference type="Proteomes" id="UP000694388"/>
    </source>
</evidence>
<dbReference type="PROSITE" id="PS50056">
    <property type="entry name" value="TYR_PHOSPHATASE_2"/>
    <property type="match status" value="1"/>
</dbReference>
<dbReference type="OMA" id="XNASDIS"/>
<dbReference type="Gene3D" id="3.90.190.10">
    <property type="entry name" value="Protein tyrosine phosphatase superfamily"/>
    <property type="match status" value="1"/>
</dbReference>
<reference evidence="8" key="2">
    <citation type="submission" date="2025-09" db="UniProtKB">
        <authorList>
            <consortium name="Ensembl"/>
        </authorList>
    </citation>
    <scope>IDENTIFICATION</scope>
</reference>
<proteinExistence type="inferred from homology"/>
<dbReference type="PROSITE" id="PS00383">
    <property type="entry name" value="TYR_PHOSPHATASE_1"/>
    <property type="match status" value="1"/>
</dbReference>
<keyword evidence="3" id="KW-0378">Hydrolase</keyword>
<keyword evidence="4" id="KW-0904">Protein phosphatase</keyword>
<evidence type="ECO:0000256" key="4">
    <source>
        <dbReference type="ARBA" id="ARBA00022912"/>
    </source>
</evidence>
<dbReference type="AlphaFoldDB" id="A0A8C4R790"/>
<dbReference type="Pfam" id="PF00782">
    <property type="entry name" value="DSPc"/>
    <property type="match status" value="1"/>
</dbReference>
<evidence type="ECO:0000259" key="7">
    <source>
        <dbReference type="PROSITE" id="PS50056"/>
    </source>
</evidence>
<feature type="domain" description="Tyrosine specific protein phosphatases" evidence="7">
    <location>
        <begin position="79"/>
        <end position="147"/>
    </location>
</feature>
<organism evidence="8 9">
    <name type="scientific">Eptatretus burgeri</name>
    <name type="common">Inshore hagfish</name>
    <dbReference type="NCBI Taxonomy" id="7764"/>
    <lineage>
        <taxon>Eukaryota</taxon>
        <taxon>Metazoa</taxon>
        <taxon>Chordata</taxon>
        <taxon>Craniata</taxon>
        <taxon>Vertebrata</taxon>
        <taxon>Cyclostomata</taxon>
        <taxon>Myxini</taxon>
        <taxon>Myxiniformes</taxon>
        <taxon>Myxinidae</taxon>
        <taxon>Eptatretinae</taxon>
        <taxon>Eptatretus</taxon>
    </lineage>
</organism>
<keyword evidence="9" id="KW-1185">Reference proteome</keyword>
<feature type="domain" description="Tyrosine-protein phosphatase" evidence="6">
    <location>
        <begin position="1"/>
        <end position="152"/>
    </location>
</feature>
<dbReference type="PROSITE" id="PS50054">
    <property type="entry name" value="TYR_PHOSPHATASE_DUAL"/>
    <property type="match status" value="1"/>
</dbReference>
<dbReference type="PANTHER" id="PTHR45864:SF2">
    <property type="entry name" value="PROTEIN PHOSPHATASE SLINGSHOT"/>
    <property type="match status" value="1"/>
</dbReference>
<dbReference type="GO" id="GO:0030837">
    <property type="term" value="P:negative regulation of actin filament polymerization"/>
    <property type="evidence" value="ECO:0007669"/>
    <property type="project" value="InterPro"/>
</dbReference>
<evidence type="ECO:0000256" key="2">
    <source>
        <dbReference type="ARBA" id="ARBA00013081"/>
    </source>
</evidence>
<protein>
    <recommendedName>
        <fullName evidence="2">protein-serine/threonine phosphatase</fullName>
        <ecNumber evidence="2">3.1.3.16</ecNumber>
    </recommendedName>
</protein>
<dbReference type="SUPFAM" id="SSF52799">
    <property type="entry name" value="(Phosphotyrosine protein) phosphatases II"/>
    <property type="match status" value="1"/>
</dbReference>
<comment type="similarity">
    <text evidence="1">Belongs to the protein-tyrosine phosphatase family.</text>
</comment>
<sequence length="177" mass="20441">MFLTCLGRLRVSHSHNFLNATYIACKCLIDSFYHLHRVKYILNVTREIDNFFPGKFEYHNVRVYDIENSDLLSHWKKTYNFINKARLSRSSCLVHCKMGVSRSASTVIAYAMKAFGWSLDYAYNHIKSIRHVINPNKGFLRQLEEYQGILLARYGLQSSLSCLQTAAQQALALTFCG</sequence>
<reference evidence="8" key="1">
    <citation type="submission" date="2025-08" db="UniProtKB">
        <authorList>
            <consortium name="Ensembl"/>
        </authorList>
    </citation>
    <scope>IDENTIFICATION</scope>
</reference>
<dbReference type="InterPro" id="IPR000387">
    <property type="entry name" value="Tyr_Pase_dom"/>
</dbReference>
<dbReference type="EC" id="3.1.3.16" evidence="2"/>
<dbReference type="GO" id="GO:0003779">
    <property type="term" value="F:actin binding"/>
    <property type="evidence" value="ECO:0007669"/>
    <property type="project" value="InterPro"/>
</dbReference>
<accession>A0A8C4R790</accession>
<evidence type="ECO:0000256" key="3">
    <source>
        <dbReference type="ARBA" id="ARBA00022801"/>
    </source>
</evidence>
<dbReference type="Ensembl" id="ENSEBUT00000025968.1">
    <property type="protein sequence ID" value="ENSEBUP00000025392.1"/>
    <property type="gene ID" value="ENSEBUG00000015662.1"/>
</dbReference>
<dbReference type="GO" id="GO:0004722">
    <property type="term" value="F:protein serine/threonine phosphatase activity"/>
    <property type="evidence" value="ECO:0007669"/>
    <property type="project" value="UniProtKB-EC"/>
</dbReference>
<dbReference type="PANTHER" id="PTHR45864">
    <property type="entry name" value="SLINGSHOT PROTEIN PHOSPHATASE HOMOLOG"/>
    <property type="match status" value="1"/>
</dbReference>
<evidence type="ECO:0000259" key="6">
    <source>
        <dbReference type="PROSITE" id="PS50054"/>
    </source>
</evidence>
<dbReference type="GeneTree" id="ENSGT00940000156133"/>
<comment type="catalytic activity">
    <reaction evidence="5">
        <text>O-phospho-L-threonyl-[protein] + H2O = L-threonyl-[protein] + phosphate</text>
        <dbReference type="Rhea" id="RHEA:47004"/>
        <dbReference type="Rhea" id="RHEA-COMP:11060"/>
        <dbReference type="Rhea" id="RHEA-COMP:11605"/>
        <dbReference type="ChEBI" id="CHEBI:15377"/>
        <dbReference type="ChEBI" id="CHEBI:30013"/>
        <dbReference type="ChEBI" id="CHEBI:43474"/>
        <dbReference type="ChEBI" id="CHEBI:61977"/>
        <dbReference type="EC" id="3.1.3.16"/>
    </reaction>
</comment>
<dbReference type="InterPro" id="IPR043587">
    <property type="entry name" value="Phosphatase_SSH-like"/>
</dbReference>
<dbReference type="InterPro" id="IPR029021">
    <property type="entry name" value="Prot-tyrosine_phosphatase-like"/>
</dbReference>
<dbReference type="InterPro" id="IPR016130">
    <property type="entry name" value="Tyr_Pase_AS"/>
</dbReference>
<dbReference type="SMART" id="SM00195">
    <property type="entry name" value="DSPc"/>
    <property type="match status" value="1"/>
</dbReference>
<dbReference type="FunFam" id="3.90.190.10:FF:000004">
    <property type="entry name" value="Protein phosphatase Slingshot homolog 2"/>
    <property type="match status" value="1"/>
</dbReference>
<dbReference type="Proteomes" id="UP000694388">
    <property type="component" value="Unplaced"/>
</dbReference>